<dbReference type="AlphaFoldDB" id="A0A437H166"/>
<name>A0A437H166_9SPHN</name>
<dbReference type="PANTHER" id="PTHR37953:SF1">
    <property type="entry name" value="UPF0127 PROTEIN MJ1496"/>
    <property type="match status" value="1"/>
</dbReference>
<keyword evidence="3" id="KW-1185">Reference proteome</keyword>
<evidence type="ECO:0000256" key="1">
    <source>
        <dbReference type="SAM" id="SignalP"/>
    </source>
</evidence>
<evidence type="ECO:0000313" key="2">
    <source>
        <dbReference type="EMBL" id="RVQ69370.1"/>
    </source>
</evidence>
<dbReference type="PROSITE" id="PS51257">
    <property type="entry name" value="PROKAR_LIPOPROTEIN"/>
    <property type="match status" value="1"/>
</dbReference>
<comment type="caution">
    <text evidence="2">The sequence shown here is derived from an EMBL/GenBank/DDBJ whole genome shotgun (WGS) entry which is preliminary data.</text>
</comment>
<dbReference type="RefSeq" id="WP_127611562.1">
    <property type="nucleotide sequence ID" value="NZ_RXOL01000001.1"/>
</dbReference>
<proteinExistence type="predicted"/>
<feature type="signal peptide" evidence="1">
    <location>
        <begin position="1"/>
        <end position="26"/>
    </location>
</feature>
<dbReference type="Proteomes" id="UP000283003">
    <property type="component" value="Unassembled WGS sequence"/>
</dbReference>
<organism evidence="2 3">
    <name type="scientific">Croceicoccus ponticola</name>
    <dbReference type="NCBI Taxonomy" id="2217664"/>
    <lineage>
        <taxon>Bacteria</taxon>
        <taxon>Pseudomonadati</taxon>
        <taxon>Pseudomonadota</taxon>
        <taxon>Alphaproteobacteria</taxon>
        <taxon>Sphingomonadales</taxon>
        <taxon>Erythrobacteraceae</taxon>
        <taxon>Croceicoccus</taxon>
    </lineage>
</organism>
<sequence length="175" mass="18450">MSIAKFGSALALFMLAACAPSSQGLASDAPSATDKGSAAMHPVSGLPLIPVTVASRAGAHRFTAEYAGVPEARTRGLMFRTELGPDEGMLFDFSTTEAQPMRRNFWMLNTYIPLDMVFIRTDGTVDSIAANAVPYDTSRYSSVGPASYVLEIPGGRAAELGIAPGDRVTFSVPRG</sequence>
<feature type="chain" id="PRO_5019539000" evidence="1">
    <location>
        <begin position="27"/>
        <end position="175"/>
    </location>
</feature>
<reference evidence="2 3" key="1">
    <citation type="submission" date="2018-12" db="EMBL/GenBank/DDBJ databases">
        <title>Croceicoccus ponticola sp. nov., a lipolytic bacterium isolated from seawater.</title>
        <authorList>
            <person name="Yoon J.-H."/>
        </authorList>
    </citation>
    <scope>NUCLEOTIDE SEQUENCE [LARGE SCALE GENOMIC DNA]</scope>
    <source>
        <strain evidence="2 3">GM-16</strain>
    </source>
</reference>
<dbReference type="PANTHER" id="PTHR37953">
    <property type="entry name" value="UPF0127 PROTEIN MJ1496"/>
    <property type="match status" value="1"/>
</dbReference>
<dbReference type="InterPro" id="IPR003795">
    <property type="entry name" value="DUF192"/>
</dbReference>
<keyword evidence="1" id="KW-0732">Signal</keyword>
<dbReference type="OrthoDB" id="9808290at2"/>
<accession>A0A437H166</accession>
<gene>
    <name evidence="2" type="ORF">EKN06_04085</name>
</gene>
<protein>
    <submittedName>
        <fullName evidence="2">DUF192 domain-containing protein</fullName>
    </submittedName>
</protein>
<dbReference type="InterPro" id="IPR038695">
    <property type="entry name" value="Saro_0823-like_sf"/>
</dbReference>
<dbReference type="Pfam" id="PF02643">
    <property type="entry name" value="DUF192"/>
    <property type="match status" value="1"/>
</dbReference>
<evidence type="ECO:0000313" key="3">
    <source>
        <dbReference type="Proteomes" id="UP000283003"/>
    </source>
</evidence>
<dbReference type="Gene3D" id="2.60.120.1140">
    <property type="entry name" value="Protein of unknown function DUF192"/>
    <property type="match status" value="1"/>
</dbReference>
<dbReference type="EMBL" id="RXOL01000001">
    <property type="protein sequence ID" value="RVQ69370.1"/>
    <property type="molecule type" value="Genomic_DNA"/>
</dbReference>